<dbReference type="EMBL" id="CP109441">
    <property type="protein sequence ID" value="WUV44088.1"/>
    <property type="molecule type" value="Genomic_DNA"/>
</dbReference>
<sequence length="135" mass="13968">MHAGKLGGSASDARPPTSPPATSSSPPICPSTAGPGVPIKGRRIQRIIANTTIDGDQIQLLPVFALDTSQTDSSVAAAANTAAKVSFQLTLIDTYVPIALLVMAVLPIGLAWLRRRPAVVTANPTRPQHEVAALD</sequence>
<evidence type="ECO:0000256" key="1">
    <source>
        <dbReference type="SAM" id="MobiDB-lite"/>
    </source>
</evidence>
<name>A0ABZ1YM16_9NOCA</name>
<organism evidence="3 4">
    <name type="scientific">Nocardia vinacea</name>
    <dbReference type="NCBI Taxonomy" id="96468"/>
    <lineage>
        <taxon>Bacteria</taxon>
        <taxon>Bacillati</taxon>
        <taxon>Actinomycetota</taxon>
        <taxon>Actinomycetes</taxon>
        <taxon>Mycobacteriales</taxon>
        <taxon>Nocardiaceae</taxon>
        <taxon>Nocardia</taxon>
    </lineage>
</organism>
<keyword evidence="2" id="KW-1133">Transmembrane helix</keyword>
<keyword evidence="2" id="KW-0472">Membrane</keyword>
<reference evidence="3" key="1">
    <citation type="submission" date="2022-10" db="EMBL/GenBank/DDBJ databases">
        <title>The complete genomes of actinobacterial strains from the NBC collection.</title>
        <authorList>
            <person name="Joergensen T.S."/>
            <person name="Alvarez Arevalo M."/>
            <person name="Sterndorff E.B."/>
            <person name="Faurdal D."/>
            <person name="Vuksanovic O."/>
            <person name="Mourched A.-S."/>
            <person name="Charusanti P."/>
            <person name="Shaw S."/>
            <person name="Blin K."/>
            <person name="Weber T."/>
        </authorList>
    </citation>
    <scope>NUCLEOTIDE SEQUENCE</scope>
    <source>
        <strain evidence="3">NBC_01482</strain>
    </source>
</reference>
<evidence type="ECO:0000313" key="3">
    <source>
        <dbReference type="EMBL" id="WUV44088.1"/>
    </source>
</evidence>
<dbReference type="RefSeq" id="WP_329406864.1">
    <property type="nucleotide sequence ID" value="NZ_CP109441.1"/>
</dbReference>
<accession>A0ABZ1YM16</accession>
<proteinExistence type="predicted"/>
<dbReference type="Proteomes" id="UP001432062">
    <property type="component" value="Chromosome"/>
</dbReference>
<keyword evidence="2" id="KW-0812">Transmembrane</keyword>
<gene>
    <name evidence="3" type="ORF">OG563_33630</name>
</gene>
<protein>
    <submittedName>
        <fullName evidence="3">Uncharacterized protein</fullName>
    </submittedName>
</protein>
<evidence type="ECO:0000256" key="2">
    <source>
        <dbReference type="SAM" id="Phobius"/>
    </source>
</evidence>
<keyword evidence="4" id="KW-1185">Reference proteome</keyword>
<feature type="transmembrane region" description="Helical" evidence="2">
    <location>
        <begin position="94"/>
        <end position="113"/>
    </location>
</feature>
<feature type="compositionally biased region" description="Low complexity" evidence="1">
    <location>
        <begin position="9"/>
        <end position="33"/>
    </location>
</feature>
<feature type="region of interest" description="Disordered" evidence="1">
    <location>
        <begin position="1"/>
        <end position="37"/>
    </location>
</feature>
<evidence type="ECO:0000313" key="4">
    <source>
        <dbReference type="Proteomes" id="UP001432062"/>
    </source>
</evidence>